<dbReference type="Gene3D" id="3.40.50.1820">
    <property type="entry name" value="alpha/beta hydrolase"/>
    <property type="match status" value="1"/>
</dbReference>
<dbReference type="PANTHER" id="PTHR11010">
    <property type="entry name" value="PROTEASE S28 PRO-X CARBOXYPEPTIDASE-RELATED"/>
    <property type="match status" value="1"/>
</dbReference>
<proteinExistence type="inferred from homology"/>
<dbReference type="Pfam" id="PF05577">
    <property type="entry name" value="Peptidase_S28"/>
    <property type="match status" value="1"/>
</dbReference>
<dbReference type="GO" id="GO:0070008">
    <property type="term" value="F:serine-type exopeptidase activity"/>
    <property type="evidence" value="ECO:0007669"/>
    <property type="project" value="InterPro"/>
</dbReference>
<dbReference type="PANTHER" id="PTHR11010:SF38">
    <property type="entry name" value="LYSOSOMAL PRO-X CARBOXYPEPTIDASE"/>
    <property type="match status" value="1"/>
</dbReference>
<keyword evidence="4" id="KW-0378">Hydrolase</keyword>
<evidence type="ECO:0000256" key="3">
    <source>
        <dbReference type="ARBA" id="ARBA00022729"/>
    </source>
</evidence>
<dbReference type="GO" id="GO:0043535">
    <property type="term" value="P:regulation of blood vessel endothelial cell migration"/>
    <property type="evidence" value="ECO:0007669"/>
    <property type="project" value="TreeGrafter"/>
</dbReference>
<dbReference type="GO" id="GO:0003085">
    <property type="term" value="P:negative regulation of systemic arterial blood pressure"/>
    <property type="evidence" value="ECO:0007669"/>
    <property type="project" value="TreeGrafter"/>
</dbReference>
<comment type="similarity">
    <text evidence="1">Belongs to the peptidase S28 family.</text>
</comment>
<evidence type="ECO:0000256" key="5">
    <source>
        <dbReference type="ARBA" id="ARBA00023180"/>
    </source>
</evidence>
<sequence>VDHFGFYNTKTFKQRYLIADRYWKTYDGVILFYTGNEGDITWFSNHTGFMWDVAEKLKALLVFAEHRYYGESLPFGAESFKGVSLGDLEKGAEAVEFFELLAPDFGAGNDSGVLLAAEPLDAFPTGATVLRGPLELESGPFEPPAMVGNPLYSEPWSAPSCPQTKKPPLAGVRSGVTLNEPVRLLYPTALDSPGGEDTPALASFAPFFPDCALPPPHQVSYDYSAGYSRAVYPSLWRPDGFWEGASGEDRAHTV</sequence>
<keyword evidence="2" id="KW-0645">Protease</keyword>
<dbReference type="InterPro" id="IPR029058">
    <property type="entry name" value="AB_hydrolase_fold"/>
</dbReference>
<keyword evidence="5" id="KW-0325">Glycoprotein</keyword>
<dbReference type="GO" id="GO:0006508">
    <property type="term" value="P:proteolysis"/>
    <property type="evidence" value="ECO:0007669"/>
    <property type="project" value="UniProtKB-KW"/>
</dbReference>
<evidence type="ECO:0000256" key="4">
    <source>
        <dbReference type="ARBA" id="ARBA00022801"/>
    </source>
</evidence>
<keyword evidence="3" id="KW-0732">Signal</keyword>
<feature type="non-terminal residue" evidence="6">
    <location>
        <position position="1"/>
    </location>
</feature>
<dbReference type="InterPro" id="IPR008758">
    <property type="entry name" value="Peptidase_S28"/>
</dbReference>
<dbReference type="EMBL" id="KE673062">
    <property type="protein sequence ID" value="ERE78487.1"/>
    <property type="molecule type" value="Genomic_DNA"/>
</dbReference>
<evidence type="ECO:0000256" key="2">
    <source>
        <dbReference type="ARBA" id="ARBA00022670"/>
    </source>
</evidence>
<gene>
    <name evidence="6" type="ORF">H671_3g10321</name>
</gene>
<keyword evidence="6" id="KW-0121">Carboxypeptidase</keyword>
<evidence type="ECO:0000313" key="7">
    <source>
        <dbReference type="Proteomes" id="UP000030759"/>
    </source>
</evidence>
<dbReference type="Proteomes" id="UP000030759">
    <property type="component" value="Unassembled WGS sequence"/>
</dbReference>
<protein>
    <submittedName>
        <fullName evidence="6">Lysosomal Pro-X carboxypeptidase-like protein</fullName>
    </submittedName>
</protein>
<accession>A0A061IBK4</accession>
<reference evidence="7" key="1">
    <citation type="journal article" date="2013" name="Nat. Biotechnol.">
        <title>Chinese hamster genome sequenced from sorted chromosomes.</title>
        <authorList>
            <person name="Brinkrolf K."/>
            <person name="Rupp O."/>
            <person name="Laux H."/>
            <person name="Kollin F."/>
            <person name="Ernst W."/>
            <person name="Linke B."/>
            <person name="Kofler R."/>
            <person name="Romand S."/>
            <person name="Hesse F."/>
            <person name="Budach W.E."/>
            <person name="Galosy S."/>
            <person name="Muller D."/>
            <person name="Noll T."/>
            <person name="Wienberg J."/>
            <person name="Jostock T."/>
            <person name="Leonard M."/>
            <person name="Grillari J."/>
            <person name="Tauch A."/>
            <person name="Goesmann A."/>
            <person name="Helk B."/>
            <person name="Mott J.E."/>
            <person name="Puhler A."/>
            <person name="Borth N."/>
        </authorList>
    </citation>
    <scope>NUCLEOTIDE SEQUENCE [LARGE SCALE GENOMIC DNA]</scope>
    <source>
        <strain evidence="7">17A/GY</strain>
    </source>
</reference>
<dbReference type="GO" id="GO:0004180">
    <property type="term" value="F:carboxypeptidase activity"/>
    <property type="evidence" value="ECO:0007669"/>
    <property type="project" value="UniProtKB-KW"/>
</dbReference>
<dbReference type="GO" id="GO:0008239">
    <property type="term" value="F:dipeptidyl-peptidase activity"/>
    <property type="evidence" value="ECO:0007669"/>
    <property type="project" value="TreeGrafter"/>
</dbReference>
<evidence type="ECO:0000256" key="1">
    <source>
        <dbReference type="ARBA" id="ARBA00011079"/>
    </source>
</evidence>
<evidence type="ECO:0000313" key="6">
    <source>
        <dbReference type="EMBL" id="ERE78487.1"/>
    </source>
</evidence>
<dbReference type="AlphaFoldDB" id="A0A061IBK4"/>
<organism evidence="6 7">
    <name type="scientific">Cricetulus griseus</name>
    <name type="common">Chinese hamster</name>
    <name type="synonym">Cricetulus barabensis griseus</name>
    <dbReference type="NCBI Taxonomy" id="10029"/>
    <lineage>
        <taxon>Eukaryota</taxon>
        <taxon>Metazoa</taxon>
        <taxon>Chordata</taxon>
        <taxon>Craniata</taxon>
        <taxon>Vertebrata</taxon>
        <taxon>Euteleostomi</taxon>
        <taxon>Mammalia</taxon>
        <taxon>Eutheria</taxon>
        <taxon>Euarchontoglires</taxon>
        <taxon>Glires</taxon>
        <taxon>Rodentia</taxon>
        <taxon>Myomorpha</taxon>
        <taxon>Muroidea</taxon>
        <taxon>Cricetidae</taxon>
        <taxon>Cricetinae</taxon>
        <taxon>Cricetulus</taxon>
    </lineage>
</organism>
<dbReference type="GO" id="GO:0060055">
    <property type="term" value="P:angiogenesis involved in wound healing"/>
    <property type="evidence" value="ECO:0007669"/>
    <property type="project" value="TreeGrafter"/>
</dbReference>
<name>A0A061IBK4_CRIGR</name>